<dbReference type="WBParaSite" id="SMRG1_57770.1">
    <property type="protein sequence ID" value="SMRG1_57770.1"/>
    <property type="gene ID" value="SMRG1_57770"/>
</dbReference>
<reference evidence="3" key="1">
    <citation type="submission" date="2023-11" db="UniProtKB">
        <authorList>
            <consortium name="WormBaseParasite"/>
        </authorList>
    </citation>
    <scope>IDENTIFICATION</scope>
</reference>
<evidence type="ECO:0000256" key="1">
    <source>
        <dbReference type="SAM" id="SignalP"/>
    </source>
</evidence>
<feature type="chain" id="PRO_5041686307" evidence="1">
    <location>
        <begin position="19"/>
        <end position="111"/>
    </location>
</feature>
<keyword evidence="1" id="KW-0732">Signal</keyword>
<dbReference type="AlphaFoldDB" id="A0AA85A0A6"/>
<name>A0AA85A0A6_9TREM</name>
<accession>A0AA85A0A6</accession>
<proteinExistence type="predicted"/>
<organism evidence="2 3">
    <name type="scientific">Schistosoma margrebowiei</name>
    <dbReference type="NCBI Taxonomy" id="48269"/>
    <lineage>
        <taxon>Eukaryota</taxon>
        <taxon>Metazoa</taxon>
        <taxon>Spiralia</taxon>
        <taxon>Lophotrochozoa</taxon>
        <taxon>Platyhelminthes</taxon>
        <taxon>Trematoda</taxon>
        <taxon>Digenea</taxon>
        <taxon>Strigeidida</taxon>
        <taxon>Schistosomatoidea</taxon>
        <taxon>Schistosomatidae</taxon>
        <taxon>Schistosoma</taxon>
    </lineage>
</organism>
<protein>
    <submittedName>
        <fullName evidence="3">Uncharacterized protein</fullName>
    </submittedName>
</protein>
<evidence type="ECO:0000313" key="2">
    <source>
        <dbReference type="Proteomes" id="UP000050790"/>
    </source>
</evidence>
<evidence type="ECO:0000313" key="3">
    <source>
        <dbReference type="WBParaSite" id="SMRG1_57770.1"/>
    </source>
</evidence>
<feature type="signal peptide" evidence="1">
    <location>
        <begin position="1"/>
        <end position="18"/>
    </location>
</feature>
<dbReference type="Proteomes" id="UP000050790">
    <property type="component" value="Unassembled WGS sequence"/>
</dbReference>
<sequence>MYHFVYLFLLEVFTMISTKEINKHDTQRECNQQFEIYANNNSMLNGVMHSKQYNMMKHKPNENALHQIETIPSMIDDITNALEQFELNPSYFCLDYEDEIYYSEFDYNLDS</sequence>